<dbReference type="InterPro" id="IPR050194">
    <property type="entry name" value="Glycosyltransferase_grp1"/>
</dbReference>
<name>A0A7K0DJ29_9NOCA</name>
<gene>
    <name evidence="6" type="primary">mshA_4</name>
    <name evidence="6" type="ORF">NRB56_12150</name>
</gene>
<keyword evidence="2 6" id="KW-0808">Transferase</keyword>
<evidence type="ECO:0000313" key="6">
    <source>
        <dbReference type="EMBL" id="MQY25658.1"/>
    </source>
</evidence>
<evidence type="ECO:0000256" key="3">
    <source>
        <dbReference type="SAM" id="MobiDB-lite"/>
    </source>
</evidence>
<evidence type="ECO:0000313" key="7">
    <source>
        <dbReference type="Proteomes" id="UP000431401"/>
    </source>
</evidence>
<dbReference type="PANTHER" id="PTHR45947">
    <property type="entry name" value="SULFOQUINOVOSYL TRANSFERASE SQD2"/>
    <property type="match status" value="1"/>
</dbReference>
<reference evidence="6 7" key="1">
    <citation type="submission" date="2019-10" db="EMBL/GenBank/DDBJ databases">
        <title>Nocardia macrotermitis sp. nov. and Nocardia aurantia sp. nov., isolated from the gut of fungus growing-termite Macrotermes natalensis.</title>
        <authorList>
            <person name="Benndorf R."/>
            <person name="Schwitalla J."/>
            <person name="Martin K."/>
            <person name="De Beer W."/>
            <person name="Kaster A.-K."/>
            <person name="Vollmers J."/>
            <person name="Poulsen M."/>
            <person name="Beemelmanns C."/>
        </authorList>
    </citation>
    <scope>NUCLEOTIDE SEQUENCE [LARGE SCALE GENOMIC DNA]</scope>
    <source>
        <strain evidence="6 7">RB56</strain>
    </source>
</reference>
<feature type="region of interest" description="Disordered" evidence="3">
    <location>
        <begin position="197"/>
        <end position="216"/>
    </location>
</feature>
<dbReference type="RefSeq" id="WP_227837197.1">
    <property type="nucleotide sequence ID" value="NZ_WEGI01000002.1"/>
</dbReference>
<sequence>MMRIVQLANFYTPASGGLRTCVDEIGRGYLAAGHERVLVVPGLSDDDEQTPSGRRITVRGPRFGGAGYHMLTARRTRPLLEELAPDVIECSDKLSVRWLAPWARRAGVPLVLFSHERIDAILRARVPRGFPLSAAADVANRRLAARAEKIVVTSGFARTEFTRIGAGNVHRVPLGVDLDTFHPQAVARLDPDVVAIRPPGDAEKRPTRPLPVRPRAGLPLARPEYAVVRRNAALRRTASITVRGDRVRHNVIRPLLPARHGGPIRLGDETAARTSPAGPTVRLVTVSRLSREKRPERAIDALELLRDSGVRAELTVIGDGPLRDRLHRRAADLPVRFLGHVNDRDAVAGWVAAADIAICPSPAETFGLAVLEALACGTPVVVPHDGAARELLGPAGSGIECDGTPAGLADGVRTLLTVPAPDRRNAARLAAERFPWSTTVAGMLALYADYTAM</sequence>
<feature type="domain" description="Glycosyltransferase subfamily 4-like N-terminal" evidence="5">
    <location>
        <begin position="16"/>
        <end position="179"/>
    </location>
</feature>
<evidence type="ECO:0000256" key="1">
    <source>
        <dbReference type="ARBA" id="ARBA00022676"/>
    </source>
</evidence>
<proteinExistence type="predicted"/>
<dbReference type="SUPFAM" id="SSF53756">
    <property type="entry name" value="UDP-Glycosyltransferase/glycogen phosphorylase"/>
    <property type="match status" value="1"/>
</dbReference>
<evidence type="ECO:0000256" key="2">
    <source>
        <dbReference type="ARBA" id="ARBA00022679"/>
    </source>
</evidence>
<protein>
    <submittedName>
        <fullName evidence="6">D-inositol-3-phosphate glycosyltransferase</fullName>
        <ecNumber evidence="6">2.4.1.250</ecNumber>
    </submittedName>
</protein>
<dbReference type="GO" id="GO:1903509">
    <property type="term" value="P:liposaccharide metabolic process"/>
    <property type="evidence" value="ECO:0007669"/>
    <property type="project" value="UniProtKB-ARBA"/>
</dbReference>
<evidence type="ECO:0000259" key="5">
    <source>
        <dbReference type="Pfam" id="PF13439"/>
    </source>
</evidence>
<dbReference type="GO" id="GO:0102710">
    <property type="term" value="F:D-inositol-3-phosphate glycosyltransferase activity"/>
    <property type="evidence" value="ECO:0007669"/>
    <property type="project" value="UniProtKB-EC"/>
</dbReference>
<feature type="domain" description="Glycosyl transferase family 1" evidence="4">
    <location>
        <begin position="283"/>
        <end position="426"/>
    </location>
</feature>
<dbReference type="InterPro" id="IPR001296">
    <property type="entry name" value="Glyco_trans_1"/>
</dbReference>
<accession>A0A7K0DJ29</accession>
<dbReference type="Pfam" id="PF13439">
    <property type="entry name" value="Glyco_transf_4"/>
    <property type="match status" value="1"/>
</dbReference>
<keyword evidence="7" id="KW-1185">Reference proteome</keyword>
<dbReference type="Pfam" id="PF00534">
    <property type="entry name" value="Glycos_transf_1"/>
    <property type="match status" value="1"/>
</dbReference>
<dbReference type="InterPro" id="IPR028098">
    <property type="entry name" value="Glyco_trans_4-like_N"/>
</dbReference>
<organism evidence="6 7">
    <name type="scientific">Nocardia aurantia</name>
    <dbReference type="NCBI Taxonomy" id="2585199"/>
    <lineage>
        <taxon>Bacteria</taxon>
        <taxon>Bacillati</taxon>
        <taxon>Actinomycetota</taxon>
        <taxon>Actinomycetes</taxon>
        <taxon>Mycobacteriales</taxon>
        <taxon>Nocardiaceae</taxon>
        <taxon>Nocardia</taxon>
    </lineage>
</organism>
<keyword evidence="1 6" id="KW-0328">Glycosyltransferase</keyword>
<dbReference type="Gene3D" id="3.40.50.2000">
    <property type="entry name" value="Glycogen Phosphorylase B"/>
    <property type="match status" value="2"/>
</dbReference>
<dbReference type="GO" id="GO:1901137">
    <property type="term" value="P:carbohydrate derivative biosynthetic process"/>
    <property type="evidence" value="ECO:0007669"/>
    <property type="project" value="UniProtKB-ARBA"/>
</dbReference>
<dbReference type="Proteomes" id="UP000431401">
    <property type="component" value="Unassembled WGS sequence"/>
</dbReference>
<comment type="caution">
    <text evidence="6">The sequence shown here is derived from an EMBL/GenBank/DDBJ whole genome shotgun (WGS) entry which is preliminary data.</text>
</comment>
<dbReference type="EC" id="2.4.1.250" evidence="6"/>
<dbReference type="AlphaFoldDB" id="A0A7K0DJ29"/>
<dbReference type="PANTHER" id="PTHR45947:SF3">
    <property type="entry name" value="SULFOQUINOVOSYL TRANSFERASE SQD2"/>
    <property type="match status" value="1"/>
</dbReference>
<evidence type="ECO:0000259" key="4">
    <source>
        <dbReference type="Pfam" id="PF00534"/>
    </source>
</evidence>
<dbReference type="EMBL" id="WEGI01000002">
    <property type="protein sequence ID" value="MQY25658.1"/>
    <property type="molecule type" value="Genomic_DNA"/>
</dbReference>